<comment type="caution">
    <text evidence="3">The sequence shown here is derived from an EMBL/GenBank/DDBJ whole genome shotgun (WGS) entry which is preliminary data.</text>
</comment>
<proteinExistence type="predicted"/>
<dbReference type="AlphaFoldDB" id="A0AA39XN86"/>
<accession>A0AA39XN86</accession>
<organism evidence="3 4">
    <name type="scientific">Bombardia bombarda</name>
    <dbReference type="NCBI Taxonomy" id="252184"/>
    <lineage>
        <taxon>Eukaryota</taxon>
        <taxon>Fungi</taxon>
        <taxon>Dikarya</taxon>
        <taxon>Ascomycota</taxon>
        <taxon>Pezizomycotina</taxon>
        <taxon>Sordariomycetes</taxon>
        <taxon>Sordariomycetidae</taxon>
        <taxon>Sordariales</taxon>
        <taxon>Lasiosphaeriaceae</taxon>
        <taxon>Bombardia</taxon>
    </lineage>
</organism>
<protein>
    <submittedName>
        <fullName evidence="3">Uncharacterized protein</fullName>
    </submittedName>
</protein>
<feature type="signal peptide" evidence="2">
    <location>
        <begin position="1"/>
        <end position="20"/>
    </location>
</feature>
<evidence type="ECO:0000256" key="1">
    <source>
        <dbReference type="SAM" id="MobiDB-lite"/>
    </source>
</evidence>
<keyword evidence="4" id="KW-1185">Reference proteome</keyword>
<sequence>MKPTFAFFTLLTGVASLAISLPLNEHEIEGRHEHFPGTSDPPSVDATSTRSQWVSAYKPRKPVDDTAGGASVDATSTRSQWVSAYKPRKPVDDTAGGASLDATSTRSQWVTSYKPKKSAHHSNHWTCVFTSCPPAQATLT</sequence>
<evidence type="ECO:0000313" key="4">
    <source>
        <dbReference type="Proteomes" id="UP001174934"/>
    </source>
</evidence>
<feature type="chain" id="PRO_5041313409" evidence="2">
    <location>
        <begin position="21"/>
        <end position="140"/>
    </location>
</feature>
<gene>
    <name evidence="3" type="ORF">B0T17DRAFT_504528</name>
</gene>
<name>A0AA39XN86_9PEZI</name>
<reference evidence="3" key="1">
    <citation type="submission" date="2023-06" db="EMBL/GenBank/DDBJ databases">
        <title>Genome-scale phylogeny and comparative genomics of the fungal order Sordariales.</title>
        <authorList>
            <consortium name="Lawrence Berkeley National Laboratory"/>
            <person name="Hensen N."/>
            <person name="Bonometti L."/>
            <person name="Westerberg I."/>
            <person name="Brannstrom I.O."/>
            <person name="Guillou S."/>
            <person name="Cros-Aarteil S."/>
            <person name="Calhoun S."/>
            <person name="Haridas S."/>
            <person name="Kuo A."/>
            <person name="Mondo S."/>
            <person name="Pangilinan J."/>
            <person name="Riley R."/>
            <person name="LaButti K."/>
            <person name="Andreopoulos B."/>
            <person name="Lipzen A."/>
            <person name="Chen C."/>
            <person name="Yanf M."/>
            <person name="Daum C."/>
            <person name="Ng V."/>
            <person name="Clum A."/>
            <person name="Steindorff A."/>
            <person name="Ohm R."/>
            <person name="Martin F."/>
            <person name="Silar P."/>
            <person name="Natvig D."/>
            <person name="Lalanne C."/>
            <person name="Gautier V."/>
            <person name="Ament-velasquez S.L."/>
            <person name="Kruys A."/>
            <person name="Hutchinson M.I."/>
            <person name="Powell A.J."/>
            <person name="Barry K."/>
            <person name="Miller A.N."/>
            <person name="Grigoriev I.V."/>
            <person name="Debuchy R."/>
            <person name="Gladieux P."/>
            <person name="Thoren M.H."/>
            <person name="Johannesson H."/>
        </authorList>
    </citation>
    <scope>NUCLEOTIDE SEQUENCE</scope>
    <source>
        <strain evidence="3">SMH3391-2</strain>
    </source>
</reference>
<evidence type="ECO:0000313" key="3">
    <source>
        <dbReference type="EMBL" id="KAK0637154.1"/>
    </source>
</evidence>
<feature type="compositionally biased region" description="Polar residues" evidence="1">
    <location>
        <begin position="73"/>
        <end position="82"/>
    </location>
</feature>
<feature type="compositionally biased region" description="Polar residues" evidence="1">
    <location>
        <begin position="45"/>
        <end position="54"/>
    </location>
</feature>
<feature type="region of interest" description="Disordered" evidence="1">
    <location>
        <begin position="31"/>
        <end position="104"/>
    </location>
</feature>
<dbReference type="EMBL" id="JAULSR010000001">
    <property type="protein sequence ID" value="KAK0637154.1"/>
    <property type="molecule type" value="Genomic_DNA"/>
</dbReference>
<keyword evidence="2" id="KW-0732">Signal</keyword>
<dbReference type="Proteomes" id="UP001174934">
    <property type="component" value="Unassembled WGS sequence"/>
</dbReference>
<evidence type="ECO:0000256" key="2">
    <source>
        <dbReference type="SAM" id="SignalP"/>
    </source>
</evidence>